<dbReference type="InterPro" id="IPR017946">
    <property type="entry name" value="PLC-like_Pdiesterase_TIM-brl"/>
</dbReference>
<comment type="catalytic activity">
    <reaction evidence="6">
        <text>a sn-glycero-3-phosphodiester + H2O = an alcohol + sn-glycerol 3-phosphate + H(+)</text>
        <dbReference type="Rhea" id="RHEA:12969"/>
        <dbReference type="ChEBI" id="CHEBI:15377"/>
        <dbReference type="ChEBI" id="CHEBI:15378"/>
        <dbReference type="ChEBI" id="CHEBI:30879"/>
        <dbReference type="ChEBI" id="CHEBI:57597"/>
        <dbReference type="ChEBI" id="CHEBI:83408"/>
        <dbReference type="EC" id="3.1.4.46"/>
    </reaction>
</comment>
<reference evidence="10" key="2">
    <citation type="submission" date="2025-08" db="UniProtKB">
        <authorList>
            <consortium name="RefSeq"/>
        </authorList>
    </citation>
    <scope>IDENTIFICATION</scope>
    <source>
        <tissue evidence="10">Etiolated seedlings</tissue>
    </source>
</reference>
<evidence type="ECO:0000256" key="1">
    <source>
        <dbReference type="ARBA" id="ARBA00012247"/>
    </source>
</evidence>
<dbReference type="AlphaFoldDB" id="A0A1S2Y6F0"/>
<dbReference type="InterPro" id="IPR030395">
    <property type="entry name" value="GP_PDE_dom"/>
</dbReference>
<feature type="domain" description="GP-PDE" evidence="8">
    <location>
        <begin position="32"/>
        <end position="335"/>
    </location>
</feature>
<dbReference type="GO" id="GO:0008889">
    <property type="term" value="F:glycerophosphodiester phosphodiesterase activity"/>
    <property type="evidence" value="ECO:0007669"/>
    <property type="project" value="UniProtKB-EC"/>
</dbReference>
<dbReference type="FunFam" id="3.20.20.190:FF:000013">
    <property type="entry name" value="Glycerophosphodiester phosphodiesterase GDPDL3"/>
    <property type="match status" value="1"/>
</dbReference>
<sequence length="704" mass="78273">MALSHVLPLLILHYSFLVALVSGWKTLQGSPPLVIARGGFSGIFPDSSSPSYNLALKTSSLNVTLWCDVQLTKDGVGICFPDFKLDNATDISVVYPGKAKDYSVNNFSTRGWFSADYNFNELANVSLVQGVYSRTNKFDGSKYHILKVEDVAKLVKSPSTGLWLNVQHDTFYKHHNLSVKKFLLSLSTKGVSINYISSTNVDFLRRVRSNSSLRKSILIFRFLEKHKIEPTTNQTYGALLKNLTLIRKFASGILVPKGYIWPVDSELYLQQHTSIVSDAHKKGLKVFVSEIVNDVSFSYNFSYDPMAECLSFIDNGNFSVDGVLSDFPVTPSAAINCLSGLGKKAKKQVETLVITKYGASGDYPACTDLAYKKAKSDGADVLDCPVQMSKDGIPFCLSSIDLSMSTTVANTKFRNHTATIPEIKNGSGIYTFSLTWNEIKTLTPSILKPYEKYLLFRNPKFKNQGNFVTLSEFLSLAKGSGILISIENAAYLAEKRGLSVTNAVLNTLKKAGYDKPKSPKVMIQSTHSSVLKIFKNKSKYERVYKVDENIHDADDKAVEDIKTFADSVVIQKASVFPQSEAFLVNSTNTVERFQSFKLSVYVETFSNEFVSQAWDYYSDAFVEINSFVIGAKVNGIITDFPKTAARYTKNKCLKHRNKAPYTRPIEPGKLLKQITQLYLPAPVPPLPILNDNNVTEPPLPSVSR</sequence>
<keyword evidence="9" id="KW-1185">Reference proteome</keyword>
<feature type="domain" description="GP-PDE" evidence="8">
    <location>
        <begin position="351"/>
        <end position="648"/>
    </location>
</feature>
<accession>A0A1S2Y6F0</accession>
<evidence type="ECO:0000256" key="7">
    <source>
        <dbReference type="SAM" id="SignalP"/>
    </source>
</evidence>
<keyword evidence="4" id="KW-0378">Hydrolase</keyword>
<evidence type="ECO:0000313" key="10">
    <source>
        <dbReference type="RefSeq" id="XP_004500131.1"/>
    </source>
</evidence>
<dbReference type="CDD" id="cd08604">
    <property type="entry name" value="GDPD_SHV3_repeat_2"/>
    <property type="match status" value="1"/>
</dbReference>
<dbReference type="CDD" id="cd08603">
    <property type="entry name" value="GDPD_SHV3_repeat_1"/>
    <property type="match status" value="1"/>
</dbReference>
<evidence type="ECO:0000313" key="9">
    <source>
        <dbReference type="Proteomes" id="UP000087171"/>
    </source>
</evidence>
<keyword evidence="3" id="KW-0319">Glycerol metabolism</keyword>
<organism evidence="9 10">
    <name type="scientific">Cicer arietinum</name>
    <name type="common">Chickpea</name>
    <name type="synonym">Garbanzo</name>
    <dbReference type="NCBI Taxonomy" id="3827"/>
    <lineage>
        <taxon>Eukaryota</taxon>
        <taxon>Viridiplantae</taxon>
        <taxon>Streptophyta</taxon>
        <taxon>Embryophyta</taxon>
        <taxon>Tracheophyta</taxon>
        <taxon>Spermatophyta</taxon>
        <taxon>Magnoliopsida</taxon>
        <taxon>eudicotyledons</taxon>
        <taxon>Gunneridae</taxon>
        <taxon>Pentapetalae</taxon>
        <taxon>rosids</taxon>
        <taxon>fabids</taxon>
        <taxon>Fabales</taxon>
        <taxon>Fabaceae</taxon>
        <taxon>Papilionoideae</taxon>
        <taxon>50 kb inversion clade</taxon>
        <taxon>NPAAA clade</taxon>
        <taxon>Hologalegina</taxon>
        <taxon>IRL clade</taxon>
        <taxon>Cicereae</taxon>
        <taxon>Cicer</taxon>
    </lineage>
</organism>
<evidence type="ECO:0000256" key="2">
    <source>
        <dbReference type="ARBA" id="ARBA00022729"/>
    </source>
</evidence>
<dbReference type="OrthoDB" id="1058301at2759"/>
<dbReference type="eggNOG" id="KOG2258">
    <property type="taxonomic scope" value="Eukaryota"/>
</dbReference>
<evidence type="ECO:0000256" key="6">
    <source>
        <dbReference type="ARBA" id="ARBA00047512"/>
    </source>
</evidence>
<name>A0A1S2Y6F0_CICAR</name>
<keyword evidence="2 7" id="KW-0732">Signal</keyword>
<feature type="signal peptide" evidence="7">
    <location>
        <begin position="1"/>
        <end position="23"/>
    </location>
</feature>
<dbReference type="SUPFAM" id="SSF51695">
    <property type="entry name" value="PLC-like phosphodiesterases"/>
    <property type="match status" value="2"/>
</dbReference>
<dbReference type="RefSeq" id="XP_004500131.1">
    <property type="nucleotide sequence ID" value="XM_004500074.3"/>
</dbReference>
<dbReference type="EC" id="3.1.4.46" evidence="1"/>
<evidence type="ECO:0000256" key="5">
    <source>
        <dbReference type="ARBA" id="ARBA00023180"/>
    </source>
</evidence>
<dbReference type="Pfam" id="PF03009">
    <property type="entry name" value="GDPD"/>
    <property type="match status" value="2"/>
</dbReference>
<dbReference type="Proteomes" id="UP000087171">
    <property type="component" value="Chromosome Ca5"/>
</dbReference>
<proteinExistence type="predicted"/>
<dbReference type="GeneID" id="101507089"/>
<protein>
    <recommendedName>
        <fullName evidence="1">glycerophosphodiester phosphodiesterase</fullName>
        <ecNumber evidence="1">3.1.4.46</ecNumber>
    </recommendedName>
</protein>
<evidence type="ECO:0000256" key="3">
    <source>
        <dbReference type="ARBA" id="ARBA00022798"/>
    </source>
</evidence>
<evidence type="ECO:0000259" key="8">
    <source>
        <dbReference type="PROSITE" id="PS51704"/>
    </source>
</evidence>
<dbReference type="PANTHER" id="PTHR43620">
    <property type="entry name" value="GLYCEROPHOSPHORYL DIESTER PHOSPHODIESTERASE"/>
    <property type="match status" value="1"/>
</dbReference>
<dbReference type="FunFam" id="3.20.20.190:FF:000011">
    <property type="entry name" value="Glycerophosphodiester phosphodiesterase GDPDL3"/>
    <property type="match status" value="1"/>
</dbReference>
<dbReference type="PaxDb" id="3827-XP_004500131.1"/>
<reference evidence="9" key="1">
    <citation type="journal article" date="2013" name="Nat. Biotechnol.">
        <title>Draft genome sequence of chickpea (Cicer arietinum) provides a resource for trait improvement.</title>
        <authorList>
            <person name="Varshney R.K."/>
            <person name="Song C."/>
            <person name="Saxena R.K."/>
            <person name="Azam S."/>
            <person name="Yu S."/>
            <person name="Sharpe A.G."/>
            <person name="Cannon S."/>
            <person name="Baek J."/>
            <person name="Rosen B.D."/>
            <person name="Tar'an B."/>
            <person name="Millan T."/>
            <person name="Zhang X."/>
            <person name="Ramsay L.D."/>
            <person name="Iwata A."/>
            <person name="Wang Y."/>
            <person name="Nelson W."/>
            <person name="Farmer A.D."/>
            <person name="Gaur P.M."/>
            <person name="Soderlund C."/>
            <person name="Penmetsa R.V."/>
            <person name="Xu C."/>
            <person name="Bharti A.K."/>
            <person name="He W."/>
            <person name="Winter P."/>
            <person name="Zhao S."/>
            <person name="Hane J.K."/>
            <person name="Carrasquilla-Garcia N."/>
            <person name="Condie J.A."/>
            <person name="Upadhyaya H.D."/>
            <person name="Luo M.C."/>
            <person name="Thudi M."/>
            <person name="Gowda C.L."/>
            <person name="Singh N.P."/>
            <person name="Lichtenzveig J."/>
            <person name="Gali K.K."/>
            <person name="Rubio J."/>
            <person name="Nadarajan N."/>
            <person name="Dolezel J."/>
            <person name="Bansal K.C."/>
            <person name="Xu X."/>
            <person name="Edwards D."/>
            <person name="Zhang G."/>
            <person name="Kahl G."/>
            <person name="Gil J."/>
            <person name="Singh K.B."/>
            <person name="Datta S.K."/>
            <person name="Jackson S.A."/>
            <person name="Wang J."/>
            <person name="Cook D.R."/>
        </authorList>
    </citation>
    <scope>NUCLEOTIDE SEQUENCE [LARGE SCALE GENOMIC DNA]</scope>
    <source>
        <strain evidence="9">cv. CDC Frontier</strain>
    </source>
</reference>
<evidence type="ECO:0000256" key="4">
    <source>
        <dbReference type="ARBA" id="ARBA00022801"/>
    </source>
</evidence>
<feature type="chain" id="PRO_5010189625" description="glycerophosphodiester phosphodiesterase" evidence="7">
    <location>
        <begin position="24"/>
        <end position="704"/>
    </location>
</feature>
<dbReference type="Gene3D" id="3.20.20.190">
    <property type="entry name" value="Phosphatidylinositol (PI) phosphodiesterase"/>
    <property type="match status" value="2"/>
</dbReference>
<gene>
    <name evidence="10" type="primary">LOC101507089</name>
</gene>
<dbReference type="PROSITE" id="PS51704">
    <property type="entry name" value="GP_PDE"/>
    <property type="match status" value="2"/>
</dbReference>
<dbReference type="PANTHER" id="PTHR43620:SF17">
    <property type="entry name" value="GLYCEROPHOSPHODIESTER PHOSPHODIESTERASE"/>
    <property type="match status" value="1"/>
</dbReference>
<keyword evidence="5" id="KW-0325">Glycoprotein</keyword>
<dbReference type="STRING" id="3827.A0A1S2Y6F0"/>
<dbReference type="GO" id="GO:0006629">
    <property type="term" value="P:lipid metabolic process"/>
    <property type="evidence" value="ECO:0007669"/>
    <property type="project" value="InterPro"/>
</dbReference>
<dbReference type="GO" id="GO:0006071">
    <property type="term" value="P:glycerol metabolic process"/>
    <property type="evidence" value="ECO:0007669"/>
    <property type="project" value="UniProtKB-KW"/>
</dbReference>
<dbReference type="KEGG" id="cam:101507089"/>